<dbReference type="Proteomes" id="UP000580797">
    <property type="component" value="Unassembled WGS sequence"/>
</dbReference>
<protein>
    <submittedName>
        <fullName evidence="6">Peptidoglycan/xylan/chitin deacetylase (PgdA/CDA1 family)</fullName>
    </submittedName>
</protein>
<evidence type="ECO:0000313" key="7">
    <source>
        <dbReference type="Proteomes" id="UP000580797"/>
    </source>
</evidence>
<evidence type="ECO:0000256" key="3">
    <source>
        <dbReference type="SAM" id="MobiDB-lite"/>
    </source>
</evidence>
<dbReference type="CDD" id="cd10954">
    <property type="entry name" value="CE4_CtAXE_like"/>
    <property type="match status" value="1"/>
</dbReference>
<dbReference type="GO" id="GO:0016810">
    <property type="term" value="F:hydrolase activity, acting on carbon-nitrogen (but not peptide) bonds"/>
    <property type="evidence" value="ECO:0007669"/>
    <property type="project" value="InterPro"/>
</dbReference>
<dbReference type="AlphaFoldDB" id="A0A7W8WZE6"/>
<evidence type="ECO:0000259" key="5">
    <source>
        <dbReference type="PROSITE" id="PS51677"/>
    </source>
</evidence>
<dbReference type="PANTHER" id="PTHR10587">
    <property type="entry name" value="GLYCOSYL TRANSFERASE-RELATED"/>
    <property type="match status" value="1"/>
</dbReference>
<dbReference type="RefSeq" id="WP_183665544.1">
    <property type="nucleotide sequence ID" value="NZ_BAAARH010000002.1"/>
</dbReference>
<dbReference type="SUPFAM" id="SSF88713">
    <property type="entry name" value="Glycoside hydrolase/deacetylase"/>
    <property type="match status" value="1"/>
</dbReference>
<dbReference type="PROSITE" id="PS51677">
    <property type="entry name" value="NODB"/>
    <property type="match status" value="1"/>
</dbReference>
<dbReference type="PANTHER" id="PTHR10587:SF133">
    <property type="entry name" value="CHITIN DEACETYLASE 1-RELATED"/>
    <property type="match status" value="1"/>
</dbReference>
<feature type="compositionally biased region" description="Low complexity" evidence="3">
    <location>
        <begin position="280"/>
        <end position="312"/>
    </location>
</feature>
<dbReference type="EMBL" id="JACHDR010000001">
    <property type="protein sequence ID" value="MBB5513291.1"/>
    <property type="molecule type" value="Genomic_DNA"/>
</dbReference>
<proteinExistence type="predicted"/>
<dbReference type="InterPro" id="IPR002509">
    <property type="entry name" value="NODB_dom"/>
</dbReference>
<gene>
    <name evidence="6" type="ORF">HD598_001978</name>
</gene>
<comment type="caution">
    <text evidence="6">The sequence shown here is derived from an EMBL/GenBank/DDBJ whole genome shotgun (WGS) entry which is preliminary data.</text>
</comment>
<evidence type="ECO:0000256" key="2">
    <source>
        <dbReference type="ARBA" id="ARBA00022801"/>
    </source>
</evidence>
<accession>A0A7W8WZE6</accession>
<dbReference type="GO" id="GO:0005975">
    <property type="term" value="P:carbohydrate metabolic process"/>
    <property type="evidence" value="ECO:0007669"/>
    <property type="project" value="InterPro"/>
</dbReference>
<dbReference type="GO" id="GO:0046872">
    <property type="term" value="F:metal ion binding"/>
    <property type="evidence" value="ECO:0007669"/>
    <property type="project" value="UniProtKB-KW"/>
</dbReference>
<dbReference type="InterPro" id="IPR050248">
    <property type="entry name" value="Polysacc_deacetylase_ArnD"/>
</dbReference>
<dbReference type="GO" id="GO:0016020">
    <property type="term" value="C:membrane"/>
    <property type="evidence" value="ECO:0007669"/>
    <property type="project" value="TreeGrafter"/>
</dbReference>
<dbReference type="Gene3D" id="3.20.20.370">
    <property type="entry name" value="Glycoside hydrolase/deacetylase"/>
    <property type="match status" value="1"/>
</dbReference>
<keyword evidence="1" id="KW-0479">Metal-binding</keyword>
<dbReference type="InterPro" id="IPR037126">
    <property type="entry name" value="PdaC/RsiV-like_sf"/>
</dbReference>
<reference evidence="6 7" key="1">
    <citation type="submission" date="2020-08" db="EMBL/GenBank/DDBJ databases">
        <title>Sequencing the genomes of 1000 actinobacteria strains.</title>
        <authorList>
            <person name="Klenk H.-P."/>
        </authorList>
    </citation>
    <scope>NUCLEOTIDE SEQUENCE [LARGE SCALE GENOMIC DNA]</scope>
    <source>
        <strain evidence="6 7">DSM 105783</strain>
    </source>
</reference>
<feature type="signal peptide" evidence="4">
    <location>
        <begin position="1"/>
        <end position="38"/>
    </location>
</feature>
<evidence type="ECO:0000256" key="4">
    <source>
        <dbReference type="SAM" id="SignalP"/>
    </source>
</evidence>
<name>A0A7W8WZE6_9MICC</name>
<sequence>MRRPVQWFSQARKHSTRPAAWMLAGVASSALILTSCTAPTSTDNTADSSSNSDSAAITTPVPIATAPGAPETTLSSTANAELNTESASLNDARVFYRWFSMAGHAELSEAQLRVIEEWISGYQEARGEGDDSGVATAELNVQPVLTASTEEAIGIRLEAYEFLGASGAASYHTLWYLPQEHQALETKDLFTDDAAWAKLLELAKTALSKHPDVFPDALADVDETYLDSLNFDSAGNGLLEFDEYTVAAGAVGAPVITIAAADLEPLLNEAGKKVRTAGMSAETSTQAASSSSVVSSEAPGTVTAPPDAAAPPSQSSVDCAVTKCIALTFDDGPGPYTKQLLDTLGEYNAKATFFVVGSNVDRYTETLMREAAEGHEIGNHTWSHRSLPTLSEDGVSDELESTSDAISNVLGYAPQLVRPPYGATSPTVNQLTHSPVVLWDVDTLDWKSRNAAAVVDEAVTGAHAGAIVLMHDIHSSTVNAVPEILKQLSAQGYQFVTVSQLLASKNPAAGVVYSTGPAPK</sequence>
<dbReference type="Pfam" id="PF01522">
    <property type="entry name" value="Polysacc_deac_1"/>
    <property type="match status" value="1"/>
</dbReference>
<evidence type="ECO:0000256" key="1">
    <source>
        <dbReference type="ARBA" id="ARBA00022723"/>
    </source>
</evidence>
<feature type="region of interest" description="Disordered" evidence="3">
    <location>
        <begin position="277"/>
        <end position="313"/>
    </location>
</feature>
<feature type="domain" description="NodB homology" evidence="5">
    <location>
        <begin position="323"/>
        <end position="496"/>
    </location>
</feature>
<keyword evidence="4" id="KW-0732">Signal</keyword>
<dbReference type="InterPro" id="IPR011330">
    <property type="entry name" value="Glyco_hydro/deAcase_b/a-brl"/>
</dbReference>
<evidence type="ECO:0000313" key="6">
    <source>
        <dbReference type="EMBL" id="MBB5513291.1"/>
    </source>
</evidence>
<feature type="chain" id="PRO_5038606739" evidence="4">
    <location>
        <begin position="39"/>
        <end position="520"/>
    </location>
</feature>
<organism evidence="6 7">
    <name type="scientific">Neomicrococcus aestuarii</name>
    <dbReference type="NCBI Taxonomy" id="556325"/>
    <lineage>
        <taxon>Bacteria</taxon>
        <taxon>Bacillati</taxon>
        <taxon>Actinomycetota</taxon>
        <taxon>Actinomycetes</taxon>
        <taxon>Micrococcales</taxon>
        <taxon>Micrococcaceae</taxon>
        <taxon>Neomicrococcus</taxon>
    </lineage>
</organism>
<keyword evidence="2" id="KW-0378">Hydrolase</keyword>
<dbReference type="Gene3D" id="3.90.640.20">
    <property type="entry name" value="Heat-shock cognate protein, ATPase"/>
    <property type="match status" value="1"/>
</dbReference>